<dbReference type="AlphaFoldDB" id="A0A0K1JIA0"/>
<evidence type="ECO:0000313" key="1">
    <source>
        <dbReference type="EMBL" id="AKU16431.1"/>
    </source>
</evidence>
<dbReference type="Proteomes" id="UP000066480">
    <property type="component" value="Chromosome"/>
</dbReference>
<dbReference type="OrthoDB" id="2059845at2"/>
<dbReference type="EMBL" id="CP011112">
    <property type="protein sequence ID" value="AKU16431.1"/>
    <property type="molecule type" value="Genomic_DNA"/>
</dbReference>
<reference evidence="1 2" key="1">
    <citation type="submission" date="2015-03" db="EMBL/GenBank/DDBJ databases">
        <title>Luteipulveratus halotolerans sp. nov., a novel actinobacterium (Dermacoccaceae) from Sarawak, Malaysia.</title>
        <authorList>
            <person name="Juboi H."/>
            <person name="Basik A."/>
            <person name="Shamsul S.S."/>
            <person name="Arnold P."/>
            <person name="Schmitt E.K."/>
            <person name="Sanglier J.-J."/>
            <person name="Yeo T."/>
        </authorList>
    </citation>
    <scope>NUCLEOTIDE SEQUENCE [LARGE SCALE GENOMIC DNA]</scope>
    <source>
        <strain evidence="1 2">MN07-A0370</strain>
    </source>
</reference>
<dbReference type="KEGG" id="lmoi:VV02_12075"/>
<evidence type="ECO:0000313" key="2">
    <source>
        <dbReference type="Proteomes" id="UP000066480"/>
    </source>
</evidence>
<accession>A0A0K1JIA0</accession>
<dbReference type="RefSeq" id="WP_052591765.1">
    <property type="nucleotide sequence ID" value="NZ_CP011112.1"/>
</dbReference>
<gene>
    <name evidence="1" type="ORF">VV02_12075</name>
</gene>
<sequence>MKVYVAGPVADAATVRAVQSEVVAAGHELTLDWTSDLSFSESFASMPDRSAQMAQDEISAVLKADAVLVIASQHDGRGMFVELGAALARAEVGTLDHVVVVGPIQHESVFYFHPKVRRVQTVGEWLEQVGLGSHGAATDCGPQTVDNTRR</sequence>
<dbReference type="SUPFAM" id="SSF52309">
    <property type="entry name" value="N-(deoxy)ribosyltransferase-like"/>
    <property type="match status" value="1"/>
</dbReference>
<dbReference type="Gene3D" id="3.40.50.450">
    <property type="match status" value="1"/>
</dbReference>
<evidence type="ECO:0008006" key="3">
    <source>
        <dbReference type="Google" id="ProtNLM"/>
    </source>
</evidence>
<keyword evidence="2" id="KW-1185">Reference proteome</keyword>
<name>A0A0K1JIA0_9MICO</name>
<organism evidence="1 2">
    <name type="scientific">Luteipulveratus mongoliensis</name>
    <dbReference type="NCBI Taxonomy" id="571913"/>
    <lineage>
        <taxon>Bacteria</taxon>
        <taxon>Bacillati</taxon>
        <taxon>Actinomycetota</taxon>
        <taxon>Actinomycetes</taxon>
        <taxon>Micrococcales</taxon>
        <taxon>Dermacoccaceae</taxon>
        <taxon>Luteipulveratus</taxon>
    </lineage>
</organism>
<protein>
    <recommendedName>
        <fullName evidence="3">Nucleoside 2-deoxyribosyltransferase</fullName>
    </recommendedName>
</protein>
<proteinExistence type="predicted"/>